<name>A0A1M6QZF8_9BACT</name>
<dbReference type="OrthoDB" id="9811743at2"/>
<dbReference type="PRINTS" id="PR01713">
    <property type="entry name" value="NUCEPIMERASE"/>
</dbReference>
<sequence>MKILLTGVAGFIGARTAEMLLEQGHSVLGVDNLNDYYDVRVKEYRLGRLQELDGFVFHQIDIENRDALDALFKEHSFDAVMNLAARAGVRASIEDPYVYLATNTLGSLNLLDLMVKHGLKKYLMASTSSLYAGCDMPFVESMDVRRPLSPYAASKLGAEAMAYSYHHLHDLDVAIVRYFTVYGPAGRPDMSPFRFIEWIKRGEPITLYGTGEQTRDFTYIDDIASGTIAALQTQGYEIYNLGGGNEPISINQMIEQMETHLGKKALIDYQPMNSADMQDTSATIDKAKSNLGWEPVVCPMEGFKKTVLWHLSEESWLNKIQL</sequence>
<protein>
    <submittedName>
        <fullName evidence="3">Nucleoside-diphosphate-sugar epimerase</fullName>
    </submittedName>
</protein>
<proteinExistence type="predicted"/>
<dbReference type="AlphaFoldDB" id="A0A1M6QZF8"/>
<dbReference type="EMBL" id="FQYR01000007">
    <property type="protein sequence ID" value="SHK25612.1"/>
    <property type="molecule type" value="Genomic_DNA"/>
</dbReference>
<reference evidence="3 4" key="1">
    <citation type="submission" date="2016-11" db="EMBL/GenBank/DDBJ databases">
        <authorList>
            <person name="Jaros S."/>
            <person name="Januszkiewicz K."/>
            <person name="Wedrychowicz H."/>
        </authorList>
    </citation>
    <scope>NUCLEOTIDE SEQUENCE [LARGE SCALE GENOMIC DNA]</scope>
    <source>
        <strain evidence="3 4">DSM 18772</strain>
    </source>
</reference>
<dbReference type="PANTHER" id="PTHR43574">
    <property type="entry name" value="EPIMERASE-RELATED"/>
    <property type="match status" value="1"/>
</dbReference>
<dbReference type="InParanoid" id="A0A1M6QZF8"/>
<dbReference type="Gene3D" id="3.40.50.720">
    <property type="entry name" value="NAD(P)-binding Rossmann-like Domain"/>
    <property type="match status" value="1"/>
</dbReference>
<accession>A0A1M6QZF8</accession>
<evidence type="ECO:0000256" key="1">
    <source>
        <dbReference type="ARBA" id="ARBA00023027"/>
    </source>
</evidence>
<dbReference type="STRING" id="1123071.SAMN02745181_3506"/>
<dbReference type="Pfam" id="PF01370">
    <property type="entry name" value="Epimerase"/>
    <property type="match status" value="1"/>
</dbReference>
<dbReference type="InterPro" id="IPR036291">
    <property type="entry name" value="NAD(P)-bd_dom_sf"/>
</dbReference>
<evidence type="ECO:0000313" key="4">
    <source>
        <dbReference type="Proteomes" id="UP000184510"/>
    </source>
</evidence>
<keyword evidence="1" id="KW-0520">NAD</keyword>
<organism evidence="3 4">
    <name type="scientific">Rubritalea squalenifaciens DSM 18772</name>
    <dbReference type="NCBI Taxonomy" id="1123071"/>
    <lineage>
        <taxon>Bacteria</taxon>
        <taxon>Pseudomonadati</taxon>
        <taxon>Verrucomicrobiota</taxon>
        <taxon>Verrucomicrobiia</taxon>
        <taxon>Verrucomicrobiales</taxon>
        <taxon>Rubritaleaceae</taxon>
        <taxon>Rubritalea</taxon>
    </lineage>
</organism>
<keyword evidence="4" id="KW-1185">Reference proteome</keyword>
<evidence type="ECO:0000313" key="3">
    <source>
        <dbReference type="EMBL" id="SHK25612.1"/>
    </source>
</evidence>
<dbReference type="Proteomes" id="UP000184510">
    <property type="component" value="Unassembled WGS sequence"/>
</dbReference>
<evidence type="ECO:0000259" key="2">
    <source>
        <dbReference type="Pfam" id="PF01370"/>
    </source>
</evidence>
<gene>
    <name evidence="3" type="ORF">SAMN02745181_3506</name>
</gene>
<feature type="domain" description="NAD-dependent epimerase/dehydratase" evidence="2">
    <location>
        <begin position="3"/>
        <end position="242"/>
    </location>
</feature>
<dbReference type="SUPFAM" id="SSF51735">
    <property type="entry name" value="NAD(P)-binding Rossmann-fold domains"/>
    <property type="match status" value="1"/>
</dbReference>
<dbReference type="RefSeq" id="WP_143185060.1">
    <property type="nucleotide sequence ID" value="NZ_FQYR01000007.1"/>
</dbReference>
<dbReference type="InterPro" id="IPR001509">
    <property type="entry name" value="Epimerase_deHydtase"/>
</dbReference>